<keyword evidence="2" id="KW-1185">Reference proteome</keyword>
<dbReference type="EMBL" id="FUWZ01000001">
    <property type="protein sequence ID" value="SJZ77577.1"/>
    <property type="molecule type" value="Genomic_DNA"/>
</dbReference>
<dbReference type="RefSeq" id="WP_078668149.1">
    <property type="nucleotide sequence ID" value="NZ_FUWZ01000001.1"/>
</dbReference>
<dbReference type="STRING" id="634771.SAMN04488128_1011552"/>
<evidence type="ECO:0000313" key="1">
    <source>
        <dbReference type="EMBL" id="SJZ77577.1"/>
    </source>
</evidence>
<sequence length="492" mass="55131">MAKLFLFAIGGTGSRVVKALTMLMASGVEIKNTETIIPIIIDPDSANGDLTRTVDILKLYKEIREKGSSKDTGFFQVKLSSLDELGDQRFVSDNFKFDIDGVKEQLFKDFIGYSELDRNNRAFASLLFSKANLEADMEVGFKGNPNIGSVVLNKFKDSDFFRKFASNFEQDDRIFIISSIFGGTGAAGFPLILKNIREARSPVPHHHFLQHARIGAVTVLPYFGVDKNEQTSIDSNTFISKTKAALSYYARNVSGNNSINALYYIGDKVTNDQKGADGAHEQRNKAHFIELAAALSIVDFMELPDADLQVDQGRAVAPRFYEFGLKNETQAVTFDDMAMQTYDIVARPVTCYALFRNFMEYHYEEISRDRGEAWASNGNNKLATAEMDSRYKAAIHMFNKHFAEWVEEMSGSNVAFRPVNLQKSGKDLYNLVNNKPAKKSMMKSLFHGSGLDNFVGILSKKEPEFDHLKNTQKLMALFYHAAAEVAQKEIGI</sequence>
<dbReference type="Gene3D" id="3.40.50.1440">
    <property type="entry name" value="Tubulin/FtsZ, GTPase domain"/>
    <property type="match status" value="1"/>
</dbReference>
<proteinExistence type="predicted"/>
<evidence type="ECO:0008006" key="3">
    <source>
        <dbReference type="Google" id="ProtNLM"/>
    </source>
</evidence>
<accession>A0A1T4NEY9</accession>
<protein>
    <recommendedName>
        <fullName evidence="3">Tubulin/FtsZ family, GTPase domain</fullName>
    </recommendedName>
</protein>
<organism evidence="1 2">
    <name type="scientific">Chitinophaga eiseniae</name>
    <dbReference type="NCBI Taxonomy" id="634771"/>
    <lineage>
        <taxon>Bacteria</taxon>
        <taxon>Pseudomonadati</taxon>
        <taxon>Bacteroidota</taxon>
        <taxon>Chitinophagia</taxon>
        <taxon>Chitinophagales</taxon>
        <taxon>Chitinophagaceae</taxon>
        <taxon>Chitinophaga</taxon>
    </lineage>
</organism>
<name>A0A1T4NEY9_9BACT</name>
<dbReference type="InterPro" id="IPR036525">
    <property type="entry name" value="Tubulin/FtsZ_GTPase_sf"/>
</dbReference>
<evidence type="ECO:0000313" key="2">
    <source>
        <dbReference type="Proteomes" id="UP000190367"/>
    </source>
</evidence>
<dbReference type="SUPFAM" id="SSF52490">
    <property type="entry name" value="Tubulin nucleotide-binding domain-like"/>
    <property type="match status" value="1"/>
</dbReference>
<dbReference type="Proteomes" id="UP000190367">
    <property type="component" value="Unassembled WGS sequence"/>
</dbReference>
<dbReference type="AlphaFoldDB" id="A0A1T4NEY9"/>
<reference evidence="2" key="1">
    <citation type="submission" date="2017-02" db="EMBL/GenBank/DDBJ databases">
        <authorList>
            <person name="Varghese N."/>
            <person name="Submissions S."/>
        </authorList>
    </citation>
    <scope>NUCLEOTIDE SEQUENCE [LARGE SCALE GENOMIC DNA]</scope>
    <source>
        <strain evidence="2">DSM 22224</strain>
    </source>
</reference>
<dbReference type="OrthoDB" id="844533at2"/>
<gene>
    <name evidence="1" type="ORF">SAMN04488128_1011552</name>
</gene>